<keyword evidence="2 3" id="KW-0040">ANK repeat</keyword>
<keyword evidence="1" id="KW-0677">Repeat</keyword>
<dbReference type="SUPFAM" id="SSF48403">
    <property type="entry name" value="Ankyrin repeat"/>
    <property type="match status" value="1"/>
</dbReference>
<dbReference type="Proteomes" id="UP001530315">
    <property type="component" value="Unassembled WGS sequence"/>
</dbReference>
<dbReference type="Gene3D" id="1.25.40.20">
    <property type="entry name" value="Ankyrin repeat-containing domain"/>
    <property type="match status" value="1"/>
</dbReference>
<sequence length="895" mass="99518">MQGVNTVLRWKNEGARASEIRGFETIASHPKSEAIIAIMDAITMVDDDASLTPLQLAIVWDLPSAIRLLFATTAVAPRGTSKSAIVEEDGRGMTPLMLACELGRAACIEALMRASSSFGRVDRRERTGGNTAFHLACGSLGDSIRQRTSRYDAMDALLRHTPVKDQRLALLSTNSDGRNPFHLACIRGDLRLLERLLECRALPGVKISRALETRDKYSFDVFASAVASDSCDVVEHLLATRFVAGHETWFAGCPLIVAVSRISIPMVTLLLDVACGASYPYGAIHGTLVHDEVNRSLLEAIRMTALEEEDRGSEGVYEIIGLLVSRGGANPHQPIPIRFPGKPGTRGDKSPLIDYSRAISDEAPLLSAVRIGDVEAVQCMITTYCHSQGDARKLRRNDPLLRRKPESYFALLEEKEDDSVRSSLDAALVTSLFLLWQTARFKYGKVALVLYERINSSLSFNEGSWSLSQQALQWLENCISMSVPVLSPPTFKIEYVEGYLQAPLVRYCIPNFSMKKHSGTDCMDWSFVLAELPWFYSRLSGVSCSWMRSIISELPGSEKDLFTGRLSEDEFYLVVGGQKLLAHKSIVSARSGKLAAHIRFIESHSQEYPSGDRLSVQVDHLPLLAAMMLLTHCYHGSIAFGLKKSPMKQCHQLLELALIAEEYLCPSLLLECELRLLMQVSFLEKHSFGPCICSQCSDGVFQSNEQSLCPVGIQCLEKAKNNLDDGLSLHCEPVGVFFYGCFVSPNENGGLITPESGLDIISIARQLEQSSCNQDFYRTEFYRSGIASYERRNKDAIPDGYVCAPFAAAKIMAVWVMLRNFPKCMRSDAYLRQIKWDDDDNVAKGDDLFTTKKQAGDDKYAVFLLESCLQELHAAQPLKNDRLRVQSKRRSFTKQ</sequence>
<evidence type="ECO:0000256" key="1">
    <source>
        <dbReference type="ARBA" id="ARBA00022737"/>
    </source>
</evidence>
<evidence type="ECO:0000256" key="2">
    <source>
        <dbReference type="ARBA" id="ARBA00023043"/>
    </source>
</evidence>
<dbReference type="InterPro" id="IPR002110">
    <property type="entry name" value="Ankyrin_rpt"/>
</dbReference>
<dbReference type="InterPro" id="IPR050889">
    <property type="entry name" value="Dendritic_Spine_Reg/Scaffold"/>
</dbReference>
<dbReference type="PANTHER" id="PTHR24166:SF48">
    <property type="entry name" value="PROTEIN VAPYRIN"/>
    <property type="match status" value="1"/>
</dbReference>
<feature type="repeat" description="ANK" evidence="3">
    <location>
        <begin position="91"/>
        <end position="123"/>
    </location>
</feature>
<reference evidence="4 5" key="1">
    <citation type="submission" date="2024-10" db="EMBL/GenBank/DDBJ databases">
        <title>Updated reference genomes for cyclostephanoid diatoms.</title>
        <authorList>
            <person name="Roberts W.R."/>
            <person name="Alverson A.J."/>
        </authorList>
    </citation>
    <scope>NUCLEOTIDE SEQUENCE [LARGE SCALE GENOMIC DNA]</scope>
    <source>
        <strain evidence="4 5">AJA276-08</strain>
    </source>
</reference>
<dbReference type="AlphaFoldDB" id="A0ABD3MWC8"/>
<dbReference type="SUPFAM" id="SSF54695">
    <property type="entry name" value="POZ domain"/>
    <property type="match status" value="1"/>
</dbReference>
<name>A0ABD3MWC8_9STRA</name>
<gene>
    <name evidence="4" type="ORF">ACHAW5_003870</name>
</gene>
<dbReference type="PANTHER" id="PTHR24166">
    <property type="entry name" value="ROLLING PEBBLES, ISOFORM B"/>
    <property type="match status" value="1"/>
</dbReference>
<accession>A0ABD3MWC8</accession>
<evidence type="ECO:0000313" key="4">
    <source>
        <dbReference type="EMBL" id="KAL3766567.1"/>
    </source>
</evidence>
<dbReference type="InterPro" id="IPR036770">
    <property type="entry name" value="Ankyrin_rpt-contain_sf"/>
</dbReference>
<dbReference type="Pfam" id="PF00023">
    <property type="entry name" value="Ank"/>
    <property type="match status" value="2"/>
</dbReference>
<dbReference type="Gene3D" id="3.30.710.10">
    <property type="entry name" value="Potassium Channel Kv1.1, Chain A"/>
    <property type="match status" value="1"/>
</dbReference>
<evidence type="ECO:0000313" key="5">
    <source>
        <dbReference type="Proteomes" id="UP001530315"/>
    </source>
</evidence>
<feature type="repeat" description="ANK" evidence="3">
    <location>
        <begin position="176"/>
        <end position="198"/>
    </location>
</feature>
<dbReference type="InterPro" id="IPR011333">
    <property type="entry name" value="SKP1/BTB/POZ_sf"/>
</dbReference>
<proteinExistence type="predicted"/>
<comment type="caution">
    <text evidence="4">The sequence shown here is derived from an EMBL/GenBank/DDBJ whole genome shotgun (WGS) entry which is preliminary data.</text>
</comment>
<dbReference type="PROSITE" id="PS50297">
    <property type="entry name" value="ANK_REP_REGION"/>
    <property type="match status" value="1"/>
</dbReference>
<keyword evidence="5" id="KW-1185">Reference proteome</keyword>
<dbReference type="PROSITE" id="PS50088">
    <property type="entry name" value="ANK_REPEAT"/>
    <property type="match status" value="2"/>
</dbReference>
<organism evidence="4 5">
    <name type="scientific">Stephanodiscus triporus</name>
    <dbReference type="NCBI Taxonomy" id="2934178"/>
    <lineage>
        <taxon>Eukaryota</taxon>
        <taxon>Sar</taxon>
        <taxon>Stramenopiles</taxon>
        <taxon>Ochrophyta</taxon>
        <taxon>Bacillariophyta</taxon>
        <taxon>Coscinodiscophyceae</taxon>
        <taxon>Thalassiosirophycidae</taxon>
        <taxon>Stephanodiscales</taxon>
        <taxon>Stephanodiscaceae</taxon>
        <taxon>Stephanodiscus</taxon>
    </lineage>
</organism>
<dbReference type="EMBL" id="JALLAZ020001727">
    <property type="protein sequence ID" value="KAL3766567.1"/>
    <property type="molecule type" value="Genomic_DNA"/>
</dbReference>
<evidence type="ECO:0000256" key="3">
    <source>
        <dbReference type="PROSITE-ProRule" id="PRU00023"/>
    </source>
</evidence>
<dbReference type="SMART" id="SM00248">
    <property type="entry name" value="ANK"/>
    <property type="match status" value="4"/>
</dbReference>
<protein>
    <submittedName>
        <fullName evidence="4">Uncharacterized protein</fullName>
    </submittedName>
</protein>